<dbReference type="InterPro" id="IPR013325">
    <property type="entry name" value="RNA_pol_sigma_r2"/>
</dbReference>
<dbReference type="InterPro" id="IPR007627">
    <property type="entry name" value="RNA_pol_sigma70_r2"/>
</dbReference>
<comment type="caution">
    <text evidence="3">The sequence shown here is derived from an EMBL/GenBank/DDBJ whole genome shotgun (WGS) entry which is preliminary data.</text>
</comment>
<sequence>MALTQPATQPVTQSSGQPSAQQPGAQGAGQPAAQAPRQTTKGSPRRGAAGAGGAPTRRKGDADKPSQPTEPAPTPRAAGGDEEEEDAEFDASAEAEIETEEPDNEPEASPTPSTAADRMSHDSVRQYLSQIGRVRLLTAEEEVDLAKRVEAGLFAAEKLAADSGGLQGRLRDDLLWVERDGDVAKSRLVEANLRLVVSIARRYVGRGMLFLDLIQEGNLGLIRAVEKF</sequence>
<dbReference type="PANTHER" id="PTHR30603">
    <property type="entry name" value="RNA POLYMERASE SIGMA FACTOR RPO"/>
    <property type="match status" value="1"/>
</dbReference>
<dbReference type="InterPro" id="IPR050239">
    <property type="entry name" value="Sigma-70_RNA_pol_init_factors"/>
</dbReference>
<reference evidence="3" key="1">
    <citation type="submission" date="2020-12" db="EMBL/GenBank/DDBJ databases">
        <title>Genomic characterization of non-nitrogen-fixing Frankia strains.</title>
        <authorList>
            <person name="Carlos-Shanley C."/>
            <person name="Guerra T."/>
            <person name="Hahn D."/>
        </authorList>
    </citation>
    <scope>NUCLEOTIDE SEQUENCE</scope>
    <source>
        <strain evidence="3">CN6</strain>
    </source>
</reference>
<evidence type="ECO:0000313" key="4">
    <source>
        <dbReference type="Proteomes" id="UP000604475"/>
    </source>
</evidence>
<dbReference type="GO" id="GO:0006352">
    <property type="term" value="P:DNA-templated transcription initiation"/>
    <property type="evidence" value="ECO:0007669"/>
    <property type="project" value="InterPro"/>
</dbReference>
<evidence type="ECO:0000259" key="2">
    <source>
        <dbReference type="PROSITE" id="PS00715"/>
    </source>
</evidence>
<feature type="domain" description="RNA polymerase sigma-70" evidence="2">
    <location>
        <begin position="212"/>
        <end position="225"/>
    </location>
</feature>
<evidence type="ECO:0000313" key="3">
    <source>
        <dbReference type="EMBL" id="MBL7628450.1"/>
    </source>
</evidence>
<name>A0A937RGA9_9ACTN</name>
<feature type="compositionally biased region" description="Low complexity" evidence="1">
    <location>
        <begin position="13"/>
        <end position="36"/>
    </location>
</feature>
<keyword evidence="4" id="KW-1185">Reference proteome</keyword>
<dbReference type="EMBL" id="JAEACQ010000188">
    <property type="protein sequence ID" value="MBL7628450.1"/>
    <property type="molecule type" value="Genomic_DNA"/>
</dbReference>
<dbReference type="Pfam" id="PF04542">
    <property type="entry name" value="Sigma70_r2"/>
    <property type="match status" value="1"/>
</dbReference>
<dbReference type="SUPFAM" id="SSF88946">
    <property type="entry name" value="Sigma2 domain of RNA polymerase sigma factors"/>
    <property type="match status" value="1"/>
</dbReference>
<proteinExistence type="predicted"/>
<feature type="compositionally biased region" description="Polar residues" evidence="1">
    <location>
        <begin position="1"/>
        <end position="12"/>
    </location>
</feature>
<feature type="non-terminal residue" evidence="3">
    <location>
        <position position="228"/>
    </location>
</feature>
<dbReference type="InterPro" id="IPR009042">
    <property type="entry name" value="RNA_pol_sigma70_r1_2"/>
</dbReference>
<organism evidence="3 4">
    <name type="scientific">Frankia nepalensis</name>
    <dbReference type="NCBI Taxonomy" id="1836974"/>
    <lineage>
        <taxon>Bacteria</taxon>
        <taxon>Bacillati</taxon>
        <taxon>Actinomycetota</taxon>
        <taxon>Actinomycetes</taxon>
        <taxon>Frankiales</taxon>
        <taxon>Frankiaceae</taxon>
        <taxon>Frankia</taxon>
    </lineage>
</organism>
<protein>
    <submittedName>
        <fullName evidence="3">RNA polymerase subunit sigma-70</fullName>
    </submittedName>
</protein>
<dbReference type="Proteomes" id="UP000604475">
    <property type="component" value="Unassembled WGS sequence"/>
</dbReference>
<dbReference type="RefSeq" id="WP_307875315.1">
    <property type="nucleotide sequence ID" value="NZ_JADWYV010000208.1"/>
</dbReference>
<feature type="compositionally biased region" description="Acidic residues" evidence="1">
    <location>
        <begin position="80"/>
        <end position="106"/>
    </location>
</feature>
<dbReference type="GO" id="GO:0003677">
    <property type="term" value="F:DNA binding"/>
    <property type="evidence" value="ECO:0007669"/>
    <property type="project" value="InterPro"/>
</dbReference>
<gene>
    <name evidence="3" type="ORF">I7412_15075</name>
</gene>
<dbReference type="Gene3D" id="1.20.120.1810">
    <property type="match status" value="1"/>
</dbReference>
<dbReference type="Pfam" id="PF00140">
    <property type="entry name" value="Sigma70_r1_2"/>
    <property type="match status" value="1"/>
</dbReference>
<dbReference type="Gene3D" id="1.10.601.10">
    <property type="entry name" value="RNA Polymerase Primary Sigma Factor"/>
    <property type="match status" value="1"/>
</dbReference>
<dbReference type="PROSITE" id="PS00715">
    <property type="entry name" value="SIGMA70_1"/>
    <property type="match status" value="1"/>
</dbReference>
<dbReference type="AlphaFoldDB" id="A0A937RGA9"/>
<accession>A0A937RGA9</accession>
<feature type="region of interest" description="Disordered" evidence="1">
    <location>
        <begin position="1"/>
        <end position="121"/>
    </location>
</feature>
<dbReference type="GO" id="GO:0016987">
    <property type="term" value="F:sigma factor activity"/>
    <property type="evidence" value="ECO:0007669"/>
    <property type="project" value="InterPro"/>
</dbReference>
<evidence type="ECO:0000256" key="1">
    <source>
        <dbReference type="SAM" id="MobiDB-lite"/>
    </source>
</evidence>
<dbReference type="InterPro" id="IPR000943">
    <property type="entry name" value="RNA_pol_sigma70"/>
</dbReference>
<dbReference type="PANTHER" id="PTHR30603:SF60">
    <property type="entry name" value="RNA POLYMERASE SIGMA FACTOR RPOD"/>
    <property type="match status" value="1"/>
</dbReference>